<gene>
    <name evidence="4" type="ORF">UCMB321_3609</name>
</gene>
<dbReference type="PROSITE" id="PS51186">
    <property type="entry name" value="GNAT"/>
    <property type="match status" value="1"/>
</dbReference>
<dbReference type="Gene3D" id="3.40.630.30">
    <property type="match status" value="1"/>
</dbReference>
<feature type="domain" description="N-acetyltransferase" evidence="3">
    <location>
        <begin position="32"/>
        <end position="188"/>
    </location>
</feature>
<dbReference type="CDD" id="cd04301">
    <property type="entry name" value="NAT_SF"/>
    <property type="match status" value="1"/>
</dbReference>
<evidence type="ECO:0000313" key="5">
    <source>
        <dbReference type="Proteomes" id="UP000031535"/>
    </source>
</evidence>
<dbReference type="PANTHER" id="PTHR43072">
    <property type="entry name" value="N-ACETYLTRANSFERASE"/>
    <property type="match status" value="1"/>
</dbReference>
<keyword evidence="2" id="KW-0012">Acyltransferase</keyword>
<dbReference type="PANTHER" id="PTHR43072:SF23">
    <property type="entry name" value="UPF0039 PROTEIN C11D3.02C"/>
    <property type="match status" value="1"/>
</dbReference>
<keyword evidence="5" id="KW-1185">Reference proteome</keyword>
<keyword evidence="1" id="KW-0808">Transferase</keyword>
<dbReference type="STRING" id="226910.UCMB321_3609"/>
<dbReference type="GO" id="GO:0016747">
    <property type="term" value="F:acyltransferase activity, transferring groups other than amino-acyl groups"/>
    <property type="evidence" value="ECO:0007669"/>
    <property type="project" value="InterPro"/>
</dbReference>
<dbReference type="Proteomes" id="UP000031535">
    <property type="component" value="Unassembled WGS sequence"/>
</dbReference>
<dbReference type="RefSeq" id="WP_052451294.1">
    <property type="nucleotide sequence ID" value="NZ_JXDG01000047.1"/>
</dbReference>
<reference evidence="4 5" key="1">
    <citation type="submission" date="2015-01" db="EMBL/GenBank/DDBJ databases">
        <title>Complete genome of Pseudomonas batumici UCM B-321 producer of the batumin antibiotic with strong antistaphilococcal and potential anticancer activity.</title>
        <authorList>
            <person name="Klochko V.V."/>
            <person name="Zelena L.B."/>
            <person name="Elena K.A."/>
            <person name="Reva O.N."/>
        </authorList>
    </citation>
    <scope>NUCLEOTIDE SEQUENCE [LARGE SCALE GENOMIC DNA]</scope>
    <source>
        <strain evidence="4 5">UCM B-321</strain>
    </source>
</reference>
<dbReference type="AlphaFoldDB" id="A0A0C2HZV7"/>
<dbReference type="OrthoDB" id="9807426at2"/>
<organism evidence="4 5">
    <name type="scientific">Pseudomonas batumici</name>
    <dbReference type="NCBI Taxonomy" id="226910"/>
    <lineage>
        <taxon>Bacteria</taxon>
        <taxon>Pseudomonadati</taxon>
        <taxon>Pseudomonadota</taxon>
        <taxon>Gammaproteobacteria</taxon>
        <taxon>Pseudomonadales</taxon>
        <taxon>Pseudomonadaceae</taxon>
        <taxon>Pseudomonas</taxon>
    </lineage>
</organism>
<dbReference type="PATRIC" id="fig|226910.6.peg.3601"/>
<dbReference type="InterPro" id="IPR016181">
    <property type="entry name" value="Acyl_CoA_acyltransferase"/>
</dbReference>
<evidence type="ECO:0000259" key="3">
    <source>
        <dbReference type="PROSITE" id="PS51186"/>
    </source>
</evidence>
<sequence length="189" mass="21455">MPELNPPPLNLPDFSSVTGEHWIETLQDGSHVLIRPLRAEDREREKAFIQRLSPESRHQRFLGEIVDPGPVLMNQLMNVDTHNRVAYVALAHDNGVLQEVGISRYAASGAEHECECAITVADDWQHRGLGTLLMKHLIAAARKNHFTRMYSIDSASNVHMRKLADDLHFSRERDPDDATQVIHRLSLQD</sequence>
<dbReference type="SUPFAM" id="SSF55729">
    <property type="entry name" value="Acyl-CoA N-acyltransferases (Nat)"/>
    <property type="match status" value="1"/>
</dbReference>
<name>A0A0C2HZV7_9PSED</name>
<protein>
    <submittedName>
        <fullName evidence="4">Putative Acetyl-CoA synthetase (ADP-forming) alpha and beta chains</fullName>
    </submittedName>
</protein>
<comment type="caution">
    <text evidence="4">The sequence shown here is derived from an EMBL/GenBank/DDBJ whole genome shotgun (WGS) entry which is preliminary data.</text>
</comment>
<dbReference type="Pfam" id="PF00583">
    <property type="entry name" value="Acetyltransf_1"/>
    <property type="match status" value="1"/>
</dbReference>
<evidence type="ECO:0000256" key="1">
    <source>
        <dbReference type="ARBA" id="ARBA00022679"/>
    </source>
</evidence>
<dbReference type="InterPro" id="IPR000182">
    <property type="entry name" value="GNAT_dom"/>
</dbReference>
<proteinExistence type="predicted"/>
<dbReference type="EMBL" id="JXDG01000047">
    <property type="protein sequence ID" value="KIH82611.1"/>
    <property type="molecule type" value="Genomic_DNA"/>
</dbReference>
<evidence type="ECO:0000313" key="4">
    <source>
        <dbReference type="EMBL" id="KIH82611.1"/>
    </source>
</evidence>
<accession>A0A0C2HZV7</accession>
<evidence type="ECO:0000256" key="2">
    <source>
        <dbReference type="ARBA" id="ARBA00023315"/>
    </source>
</evidence>